<dbReference type="KEGG" id="nou:Natoc_2288"/>
<evidence type="ECO:0000313" key="2">
    <source>
        <dbReference type="Proteomes" id="UP000010878"/>
    </source>
</evidence>
<dbReference type="AlphaFoldDB" id="L0JZ77"/>
<dbReference type="Proteomes" id="UP000010878">
    <property type="component" value="Chromosome"/>
</dbReference>
<keyword evidence="2" id="KW-1185">Reference proteome</keyword>
<organism evidence="1 2">
    <name type="scientific">Natronococcus occultus SP4</name>
    <dbReference type="NCBI Taxonomy" id="694430"/>
    <lineage>
        <taxon>Archaea</taxon>
        <taxon>Methanobacteriati</taxon>
        <taxon>Methanobacteriota</taxon>
        <taxon>Stenosarchaea group</taxon>
        <taxon>Halobacteria</taxon>
        <taxon>Halobacteriales</taxon>
        <taxon>Natrialbaceae</taxon>
        <taxon>Natronococcus</taxon>
    </lineage>
</organism>
<proteinExistence type="predicted"/>
<gene>
    <name evidence="1" type="ORF">Natoc_2288</name>
</gene>
<dbReference type="EMBL" id="CP003929">
    <property type="protein sequence ID" value="AGB38066.1"/>
    <property type="molecule type" value="Genomic_DNA"/>
</dbReference>
<accession>L0JZ77</accession>
<protein>
    <submittedName>
        <fullName evidence="1">Uncharacterized protein</fullName>
    </submittedName>
</protein>
<dbReference type="HOGENOM" id="CLU_1393614_0_0_2"/>
<evidence type="ECO:0000313" key="1">
    <source>
        <dbReference type="EMBL" id="AGB38066.1"/>
    </source>
</evidence>
<name>L0JZ77_9EURY</name>
<sequence>MCVSSRMPITVVQLTLSALAAVFAFITAVYGRLNYADGELDRQKKIENRIRNWSRCIEYEREPESSSSVGIELSAEKIFQDDNPEFNFEVDEVFVTEASGWRYLTEKILYGFDGDVTVSIESTRSPMISETPPDFGLITKFEFEKYEMDCHLRPEDNCVEVTIPYADVDRVSYSVDDLLDYIEEELGDELVPRED</sequence>
<reference evidence="1 2" key="1">
    <citation type="submission" date="2012-11" db="EMBL/GenBank/DDBJ databases">
        <title>FINISHED of Natronococcus occultus SP4, DSM 3396.</title>
        <authorList>
            <consortium name="DOE Joint Genome Institute"/>
            <person name="Eisen J."/>
            <person name="Huntemann M."/>
            <person name="Wei C.-L."/>
            <person name="Han J."/>
            <person name="Detter J.C."/>
            <person name="Han C."/>
            <person name="Tapia R."/>
            <person name="Chen A."/>
            <person name="Kyrpides N."/>
            <person name="Mavromatis K."/>
            <person name="Markowitz V."/>
            <person name="Szeto E."/>
            <person name="Ivanova N."/>
            <person name="Mikhailova N."/>
            <person name="Ovchinnikova G."/>
            <person name="Pagani I."/>
            <person name="Pati A."/>
            <person name="Goodwin L."/>
            <person name="Nordberg H.P."/>
            <person name="Cantor M.N."/>
            <person name="Hua S.X."/>
            <person name="Woyke T."/>
            <person name="Eisen J."/>
            <person name="Klenk H.-P."/>
            <person name="Klenk H.-P."/>
        </authorList>
    </citation>
    <scope>NUCLEOTIDE SEQUENCE [LARGE SCALE GENOMIC DNA]</scope>
    <source>
        <strain evidence="1 2">SP4</strain>
    </source>
</reference>